<sequence length="209" mass="23557">MKIVELLFFTILLLPLALPAQQEQSVITVSGYALHKDPTPTYKAIMSLGNLYSSLPSDIISLKAMQEQYREALEAKGIAWSALKENPYDFGYETLGYENQGIIYSYETTSASDMKKFMQVKTHGVQRLNIIAVFTIDSEEGKGLTKEALRNAHEKAQTIANAMGKELGPVQTVEDFNGKWGENIETTLYYDKDPAVHHYTLSVTYLMWE</sequence>
<dbReference type="OrthoDB" id="1421131at2"/>
<feature type="signal peptide" evidence="1">
    <location>
        <begin position="1"/>
        <end position="20"/>
    </location>
</feature>
<keyword evidence="3" id="KW-1185">Reference proteome</keyword>
<organism evidence="2 3">
    <name type="scientific">Maribacter algicola</name>
    <dbReference type="NCBI Taxonomy" id="2498892"/>
    <lineage>
        <taxon>Bacteria</taxon>
        <taxon>Pseudomonadati</taxon>
        <taxon>Bacteroidota</taxon>
        <taxon>Flavobacteriia</taxon>
        <taxon>Flavobacteriales</taxon>
        <taxon>Flavobacteriaceae</taxon>
        <taxon>Maribacter</taxon>
    </lineage>
</organism>
<reference evidence="3" key="1">
    <citation type="submission" date="2018-08" db="EMBL/GenBank/DDBJ databases">
        <authorList>
            <person name="Khan S.A."/>
            <person name="J S.E."/>
        </authorList>
    </citation>
    <scope>NUCLEOTIDE SEQUENCE [LARGE SCALE GENOMIC DNA]</scope>
    <source>
        <strain evidence="3">PoM-212</strain>
    </source>
</reference>
<protein>
    <submittedName>
        <fullName evidence="2">DUF541 domain-containing protein</fullName>
    </submittedName>
</protein>
<feature type="chain" id="PRO_5018673119" evidence="1">
    <location>
        <begin position="21"/>
        <end position="209"/>
    </location>
</feature>
<name>A0A3R8Q2V1_9FLAO</name>
<gene>
    <name evidence="2" type="ORF">DZC72_13265</name>
</gene>
<proteinExistence type="predicted"/>
<accession>A0A3R8Q2V1</accession>
<evidence type="ECO:0000313" key="3">
    <source>
        <dbReference type="Proteomes" id="UP000286990"/>
    </source>
</evidence>
<dbReference type="Proteomes" id="UP000286990">
    <property type="component" value="Unassembled WGS sequence"/>
</dbReference>
<keyword evidence="1" id="KW-0732">Signal</keyword>
<dbReference type="Gene3D" id="3.30.110.170">
    <property type="entry name" value="Protein of unknown function (DUF541), domain 1"/>
    <property type="match status" value="1"/>
</dbReference>
<comment type="caution">
    <text evidence="2">The sequence shown here is derived from an EMBL/GenBank/DDBJ whole genome shotgun (WGS) entry which is preliminary data.</text>
</comment>
<reference evidence="3" key="2">
    <citation type="submission" date="2018-12" db="EMBL/GenBank/DDBJ databases">
        <title>Maribacter lutimaris sp. nov., isolated from marine sediment.</title>
        <authorList>
            <person name="Kim K.K."/>
        </authorList>
    </citation>
    <scope>NUCLEOTIDE SEQUENCE [LARGE SCALE GENOMIC DNA]</scope>
    <source>
        <strain evidence="3">PoM-212</strain>
    </source>
</reference>
<dbReference type="Pfam" id="PF04402">
    <property type="entry name" value="SIMPL"/>
    <property type="match status" value="1"/>
</dbReference>
<dbReference type="AlphaFoldDB" id="A0A3R8Q2V1"/>
<evidence type="ECO:0000256" key="1">
    <source>
        <dbReference type="SAM" id="SignalP"/>
    </source>
</evidence>
<dbReference type="EMBL" id="QUSX01000002">
    <property type="protein sequence ID" value="RRQ48650.1"/>
    <property type="molecule type" value="Genomic_DNA"/>
</dbReference>
<dbReference type="RefSeq" id="WP_125223370.1">
    <property type="nucleotide sequence ID" value="NZ_QUSX01000002.1"/>
</dbReference>
<evidence type="ECO:0000313" key="2">
    <source>
        <dbReference type="EMBL" id="RRQ48650.1"/>
    </source>
</evidence>
<dbReference type="InterPro" id="IPR007497">
    <property type="entry name" value="SIMPL/DUF541"/>
</dbReference>